<dbReference type="PANTHER" id="PTHR30153:SF2">
    <property type="entry name" value="REPLICATIVE DNA HELICASE"/>
    <property type="match status" value="1"/>
</dbReference>
<evidence type="ECO:0000256" key="8">
    <source>
        <dbReference type="ARBA" id="ARBA00022840"/>
    </source>
</evidence>
<dbReference type="EMBL" id="FUIE01000016">
    <property type="protein sequence ID" value="SJM51229.1"/>
    <property type="molecule type" value="Genomic_DNA"/>
</dbReference>
<dbReference type="AlphaFoldDB" id="A0A1R4F5M7"/>
<dbReference type="GO" id="GO:0006269">
    <property type="term" value="P:DNA replication, synthesis of primer"/>
    <property type="evidence" value="ECO:0007669"/>
    <property type="project" value="UniProtKB-UniRule"/>
</dbReference>
<evidence type="ECO:0000256" key="10">
    <source>
        <dbReference type="ARBA" id="ARBA00023235"/>
    </source>
</evidence>
<reference evidence="16 17" key="1">
    <citation type="submission" date="2017-02" db="EMBL/GenBank/DDBJ databases">
        <authorList>
            <person name="Peterson S.W."/>
        </authorList>
    </citation>
    <scope>NUCLEOTIDE SEQUENCE [LARGE SCALE GENOMIC DNA]</scope>
    <source>
        <strain evidence="16 17">3F5N</strain>
    </source>
</reference>
<dbReference type="GO" id="GO:1990077">
    <property type="term" value="C:primosome complex"/>
    <property type="evidence" value="ECO:0007669"/>
    <property type="project" value="UniProtKB-UniRule"/>
</dbReference>
<evidence type="ECO:0000256" key="12">
    <source>
        <dbReference type="ARBA" id="ARBA00048954"/>
    </source>
</evidence>
<evidence type="ECO:0000256" key="4">
    <source>
        <dbReference type="ARBA" id="ARBA00022705"/>
    </source>
</evidence>
<evidence type="ECO:0000256" key="7">
    <source>
        <dbReference type="ARBA" id="ARBA00022806"/>
    </source>
</evidence>
<keyword evidence="4 14" id="KW-0235">DNA replication</keyword>
<feature type="domain" description="SF4 helicase" evidence="15">
    <location>
        <begin position="194"/>
        <end position="492"/>
    </location>
</feature>
<evidence type="ECO:0000256" key="2">
    <source>
        <dbReference type="ARBA" id="ARBA00011643"/>
    </source>
</evidence>
<evidence type="ECO:0000256" key="6">
    <source>
        <dbReference type="ARBA" id="ARBA00022801"/>
    </source>
</evidence>
<dbReference type="Gene3D" id="3.40.50.300">
    <property type="entry name" value="P-loop containing nucleotide triphosphate hydrolases"/>
    <property type="match status" value="1"/>
</dbReference>
<keyword evidence="6 14" id="KW-0378">Hydrolase</keyword>
<dbReference type="Gene3D" id="1.10.860.10">
    <property type="entry name" value="DNAb Helicase, Chain A"/>
    <property type="match status" value="1"/>
</dbReference>
<dbReference type="GO" id="GO:0005524">
    <property type="term" value="F:ATP binding"/>
    <property type="evidence" value="ECO:0007669"/>
    <property type="project" value="UniProtKB-UniRule"/>
</dbReference>
<evidence type="ECO:0000259" key="15">
    <source>
        <dbReference type="PROSITE" id="PS51199"/>
    </source>
</evidence>
<dbReference type="InterPro" id="IPR003593">
    <property type="entry name" value="AAA+_ATPase"/>
</dbReference>
<dbReference type="Proteomes" id="UP000195766">
    <property type="component" value="Unassembled WGS sequence"/>
</dbReference>
<dbReference type="NCBIfam" id="NF006606">
    <property type="entry name" value="PRK09165.1"/>
    <property type="match status" value="1"/>
</dbReference>
<dbReference type="InterPro" id="IPR007693">
    <property type="entry name" value="DNA_helicase_DnaB-like_N"/>
</dbReference>
<dbReference type="GO" id="GO:0005829">
    <property type="term" value="C:cytosol"/>
    <property type="evidence" value="ECO:0007669"/>
    <property type="project" value="TreeGrafter"/>
</dbReference>
<comment type="subunit">
    <text evidence="2">Homohexamer.</text>
</comment>
<organism evidence="16 17">
    <name type="scientific">Brevundimonas diminuta 3F5N</name>
    <dbReference type="NCBI Taxonomy" id="1255603"/>
    <lineage>
        <taxon>Bacteria</taxon>
        <taxon>Pseudomonadati</taxon>
        <taxon>Pseudomonadota</taxon>
        <taxon>Alphaproteobacteria</taxon>
        <taxon>Caulobacterales</taxon>
        <taxon>Caulobacteraceae</taxon>
        <taxon>Brevundimonas</taxon>
    </lineage>
</organism>
<keyword evidence="9 14" id="KW-0238">DNA-binding</keyword>
<dbReference type="PROSITE" id="PS51199">
    <property type="entry name" value="SF4_HELICASE"/>
    <property type="match status" value="1"/>
</dbReference>
<keyword evidence="3 14" id="KW-0639">Primosome</keyword>
<comment type="similarity">
    <text evidence="1 14">Belongs to the helicase family. DnaB subfamily.</text>
</comment>
<dbReference type="SMART" id="SM00382">
    <property type="entry name" value="AAA"/>
    <property type="match status" value="1"/>
</dbReference>
<dbReference type="Pfam" id="PF00772">
    <property type="entry name" value="DnaB"/>
    <property type="match status" value="1"/>
</dbReference>
<dbReference type="InterPro" id="IPR027417">
    <property type="entry name" value="P-loop_NTPase"/>
</dbReference>
<evidence type="ECO:0000256" key="3">
    <source>
        <dbReference type="ARBA" id="ARBA00022515"/>
    </source>
</evidence>
<evidence type="ECO:0000313" key="16">
    <source>
        <dbReference type="EMBL" id="SJM51229.1"/>
    </source>
</evidence>
<dbReference type="EC" id="5.6.2.3" evidence="13 14"/>
<comment type="catalytic activity">
    <reaction evidence="12 14">
        <text>ATP + H2O = ADP + phosphate + H(+)</text>
        <dbReference type="Rhea" id="RHEA:13065"/>
        <dbReference type="ChEBI" id="CHEBI:15377"/>
        <dbReference type="ChEBI" id="CHEBI:15378"/>
        <dbReference type="ChEBI" id="CHEBI:30616"/>
        <dbReference type="ChEBI" id="CHEBI:43474"/>
        <dbReference type="ChEBI" id="CHEBI:456216"/>
        <dbReference type="EC" id="5.6.2.3"/>
    </reaction>
</comment>
<dbReference type="GO" id="GO:0043139">
    <property type="term" value="F:5'-3' DNA helicase activity"/>
    <property type="evidence" value="ECO:0007669"/>
    <property type="project" value="UniProtKB-EC"/>
</dbReference>
<evidence type="ECO:0000256" key="5">
    <source>
        <dbReference type="ARBA" id="ARBA00022741"/>
    </source>
</evidence>
<evidence type="ECO:0000313" key="17">
    <source>
        <dbReference type="Proteomes" id="UP000195766"/>
    </source>
</evidence>
<gene>
    <name evidence="16" type="ORF">FM111_02770</name>
</gene>
<dbReference type="SUPFAM" id="SSF48024">
    <property type="entry name" value="N-terminal domain of DnaB helicase"/>
    <property type="match status" value="1"/>
</dbReference>
<accession>A0A1R4F5M7</accession>
<dbReference type="PANTHER" id="PTHR30153">
    <property type="entry name" value="REPLICATIVE DNA HELICASE DNAB"/>
    <property type="match status" value="1"/>
</dbReference>
<keyword evidence="10" id="KW-0413">Isomerase</keyword>
<dbReference type="InterPro" id="IPR036185">
    <property type="entry name" value="DNA_heli_DnaB-like_N_sf"/>
</dbReference>
<evidence type="ECO:0000256" key="1">
    <source>
        <dbReference type="ARBA" id="ARBA00008428"/>
    </source>
</evidence>
<proteinExistence type="inferred from homology"/>
<comment type="function">
    <text evidence="11 14">The main replicative DNA helicase, it participates in initiation and elongation during chromosome replication. Travels ahead of the DNA replisome, separating dsDNA into templates for DNA synthesis. A processive ATP-dependent 5'-3' DNA helicase it has DNA-dependent ATPase activity.</text>
</comment>
<dbReference type="GO" id="GO:0016887">
    <property type="term" value="F:ATP hydrolysis activity"/>
    <property type="evidence" value="ECO:0007669"/>
    <property type="project" value="RHEA"/>
</dbReference>
<dbReference type="Pfam" id="PF03796">
    <property type="entry name" value="DnaB_C"/>
    <property type="match status" value="1"/>
</dbReference>
<dbReference type="GO" id="GO:0003677">
    <property type="term" value="F:DNA binding"/>
    <property type="evidence" value="ECO:0007669"/>
    <property type="project" value="UniProtKB-UniRule"/>
</dbReference>
<keyword evidence="8 14" id="KW-0067">ATP-binding</keyword>
<dbReference type="NCBIfam" id="TIGR00665">
    <property type="entry name" value="DnaB"/>
    <property type="match status" value="1"/>
</dbReference>
<evidence type="ECO:0000256" key="14">
    <source>
        <dbReference type="RuleBase" id="RU362085"/>
    </source>
</evidence>
<dbReference type="SUPFAM" id="SSF52540">
    <property type="entry name" value="P-loop containing nucleoside triphosphate hydrolases"/>
    <property type="match status" value="1"/>
</dbReference>
<keyword evidence="7 14" id="KW-0347">Helicase</keyword>
<dbReference type="CDD" id="cd00984">
    <property type="entry name" value="DnaB_C"/>
    <property type="match status" value="1"/>
</dbReference>
<evidence type="ECO:0000256" key="11">
    <source>
        <dbReference type="ARBA" id="ARBA00044932"/>
    </source>
</evidence>
<dbReference type="InterPro" id="IPR007692">
    <property type="entry name" value="DNA_helicase_DnaB"/>
</dbReference>
<protein>
    <recommendedName>
        <fullName evidence="13 14">Replicative DNA helicase</fullName>
        <ecNumber evidence="13 14">5.6.2.3</ecNumber>
    </recommendedName>
</protein>
<evidence type="ECO:0000256" key="9">
    <source>
        <dbReference type="ARBA" id="ARBA00023125"/>
    </source>
</evidence>
<dbReference type="InterPro" id="IPR016136">
    <property type="entry name" value="DNA_helicase_N/primase_C"/>
</dbReference>
<name>A0A1R4F5M7_BREDI</name>
<dbReference type="InterPro" id="IPR007694">
    <property type="entry name" value="DNA_helicase_DnaB-like_C"/>
</dbReference>
<evidence type="ECO:0000256" key="13">
    <source>
        <dbReference type="NCBIfam" id="TIGR00665"/>
    </source>
</evidence>
<keyword evidence="5 14" id="KW-0547">Nucleotide-binding</keyword>
<sequence>MMSMNAFAPMPYDSANDAVQVSSMPHNLEAEQALLGSLMFDNAVFERLSDRLRGSHFYEPFHQRLFDAIEDHIRQGLLAEPTILMERFKQDPAFQEFGGLRYLADLVDRAPPAANAPDYARVVYDLALRRDLIRIGGEIIKEAPNPETPADEQIEQAEQTLYSLAETGKPSSGFVSFSHALSGAVEMAGEAYQREGKLAGLATRLDDLDQKLGGLHPSDLLILAGRPSMGKTALATNIAFNVARNYRWEPTPEGGRKTVDGGVVAFYSLEMSAEQLAMRILADASGVSSDKLRKGEIDASDFGKIRDAAIEIGESPLYIDATGGLSISKLAARARRLKRMENGLDLIVVDYLQLVTTGDNSQKNRVQEVSEITGGLKALAKELNVPIIALSQLSRQVEQREDKRPQLSDLRESGSIEQDADCVMFVYRESYYLGRAEPREGTEEHLKWQEDMDRLQHQAEVVIGKQRHGPIGIVKLAFDSNTTRFGNLANDGRYGSAYADIPE</sequence>